<dbReference type="Gene3D" id="1.10.287.1150">
    <property type="entry name" value="TPP helical domain"/>
    <property type="match status" value="1"/>
</dbReference>
<accession>A0A286GJD6</accession>
<evidence type="ECO:0000256" key="7">
    <source>
        <dbReference type="ARBA" id="ARBA00023002"/>
    </source>
</evidence>
<dbReference type="InterPro" id="IPR005475">
    <property type="entry name" value="Transketolase-like_Pyr-bd"/>
</dbReference>
<dbReference type="Pfam" id="PF16078">
    <property type="entry name" value="2-oxogl_dehyd_N"/>
    <property type="match status" value="1"/>
</dbReference>
<dbReference type="PIRSF" id="PIRSF000157">
    <property type="entry name" value="Oxoglu_dh_E1"/>
    <property type="match status" value="1"/>
</dbReference>
<dbReference type="GO" id="GO:0006099">
    <property type="term" value="P:tricarboxylic acid cycle"/>
    <property type="evidence" value="ECO:0007669"/>
    <property type="project" value="TreeGrafter"/>
</dbReference>
<dbReference type="RefSeq" id="WP_097279258.1">
    <property type="nucleotide sequence ID" value="NZ_OCNJ01000004.1"/>
</dbReference>
<keyword evidence="13" id="KW-1185">Reference proteome</keyword>
<proteinExistence type="inferred from homology"/>
<keyword evidence="8" id="KW-0786">Thiamine pyrophosphate</keyword>
<dbReference type="AlphaFoldDB" id="A0A286GJD6"/>
<dbReference type="Pfam" id="PF02779">
    <property type="entry name" value="Transket_pyr"/>
    <property type="match status" value="1"/>
</dbReference>
<dbReference type="GO" id="GO:0006096">
    <property type="term" value="P:glycolytic process"/>
    <property type="evidence" value="ECO:0007669"/>
    <property type="project" value="UniProtKB-KW"/>
</dbReference>
<evidence type="ECO:0000313" key="13">
    <source>
        <dbReference type="Proteomes" id="UP000219621"/>
    </source>
</evidence>
<dbReference type="FunFam" id="3.40.50.970:FF:000036">
    <property type="entry name" value="2-oxoglutarate dehydrogenase E1 component"/>
    <property type="match status" value="1"/>
</dbReference>
<dbReference type="Pfam" id="PF16870">
    <property type="entry name" value="OxoGdeHyase_C"/>
    <property type="match status" value="1"/>
</dbReference>
<dbReference type="GO" id="GO:0005829">
    <property type="term" value="C:cytosol"/>
    <property type="evidence" value="ECO:0007669"/>
    <property type="project" value="TreeGrafter"/>
</dbReference>
<keyword evidence="7" id="KW-0560">Oxidoreductase</keyword>
<dbReference type="InterPro" id="IPR042179">
    <property type="entry name" value="KGD_C_sf"/>
</dbReference>
<dbReference type="OrthoDB" id="9759785at2"/>
<dbReference type="CDD" id="cd02016">
    <property type="entry name" value="TPP_E1_OGDC_like"/>
    <property type="match status" value="1"/>
</dbReference>
<dbReference type="EC" id="1.2.4.2" evidence="5"/>
<comment type="subunit">
    <text evidence="4">Homodimer. Part of the 2-oxoglutarate dehydrogenase (OGDH) complex composed of E1 (2-oxoglutarate dehydrogenase), E2 (dihydrolipoamide succinyltransferase) and E3 (dihydrolipoamide dehydrogenase); the complex contains multiple copies of the three enzymatic components (E1, E2 and E3).</text>
</comment>
<evidence type="ECO:0000259" key="11">
    <source>
        <dbReference type="SMART" id="SM00861"/>
    </source>
</evidence>
<organism evidence="12 13">
    <name type="scientific">Caenispirillum bisanense</name>
    <dbReference type="NCBI Taxonomy" id="414052"/>
    <lineage>
        <taxon>Bacteria</taxon>
        <taxon>Pseudomonadati</taxon>
        <taxon>Pseudomonadota</taxon>
        <taxon>Alphaproteobacteria</taxon>
        <taxon>Rhodospirillales</taxon>
        <taxon>Novispirillaceae</taxon>
        <taxon>Caenispirillum</taxon>
    </lineage>
</organism>
<protein>
    <recommendedName>
        <fullName evidence="6">2-oxoglutarate dehydrogenase E1 component</fullName>
        <ecNumber evidence="5">1.2.4.2</ecNumber>
    </recommendedName>
    <alternativeName>
        <fullName evidence="10">Alpha-ketoglutarate dehydrogenase</fullName>
    </alternativeName>
</protein>
<dbReference type="InterPro" id="IPR011603">
    <property type="entry name" value="2oxoglutarate_DH_E1"/>
</dbReference>
<dbReference type="InterPro" id="IPR031717">
    <property type="entry name" value="ODO-1/KGD_C"/>
</dbReference>
<dbReference type="Gene3D" id="3.40.50.12470">
    <property type="match status" value="1"/>
</dbReference>
<comment type="cofactor">
    <cofactor evidence="1">
        <name>thiamine diphosphate</name>
        <dbReference type="ChEBI" id="CHEBI:58937"/>
    </cofactor>
</comment>
<gene>
    <name evidence="12" type="ORF">SAMN05421508_104306</name>
</gene>
<dbReference type="EMBL" id="OCNJ01000004">
    <property type="protein sequence ID" value="SOD95336.1"/>
    <property type="molecule type" value="Genomic_DNA"/>
</dbReference>
<dbReference type="Proteomes" id="UP000219621">
    <property type="component" value="Unassembled WGS sequence"/>
</dbReference>
<dbReference type="GO" id="GO:0030976">
    <property type="term" value="F:thiamine pyrophosphate binding"/>
    <property type="evidence" value="ECO:0007669"/>
    <property type="project" value="InterPro"/>
</dbReference>
<evidence type="ECO:0000256" key="9">
    <source>
        <dbReference type="ARBA" id="ARBA00023152"/>
    </source>
</evidence>
<dbReference type="InterPro" id="IPR032106">
    <property type="entry name" value="2-oxogl_dehyd_N"/>
</dbReference>
<dbReference type="SMART" id="SM00861">
    <property type="entry name" value="Transket_pyr"/>
    <property type="match status" value="1"/>
</dbReference>
<comment type="function">
    <text evidence="2">E1 component of the 2-oxoglutarate dehydrogenase (OGDH) complex which catalyzes the decarboxylation of 2-oxoglutarate, the first step in the conversion of 2-oxoglutarate to succinyl-CoA and CO(2).</text>
</comment>
<comment type="similarity">
    <text evidence="3">Belongs to the alpha-ketoglutarate dehydrogenase family.</text>
</comment>
<evidence type="ECO:0000256" key="6">
    <source>
        <dbReference type="ARBA" id="ARBA00013321"/>
    </source>
</evidence>
<dbReference type="Gene3D" id="3.40.50.11610">
    <property type="entry name" value="Multifunctional 2-oxoglutarate metabolism enzyme, C-terminal domain"/>
    <property type="match status" value="1"/>
</dbReference>
<dbReference type="GO" id="GO:0004591">
    <property type="term" value="F:oxoglutarate dehydrogenase (succinyl-transferring) activity"/>
    <property type="evidence" value="ECO:0007669"/>
    <property type="project" value="UniProtKB-EC"/>
</dbReference>
<dbReference type="Pfam" id="PF00676">
    <property type="entry name" value="E1_dh"/>
    <property type="match status" value="1"/>
</dbReference>
<evidence type="ECO:0000256" key="10">
    <source>
        <dbReference type="ARBA" id="ARBA00030680"/>
    </source>
</evidence>
<dbReference type="NCBIfam" id="TIGR00239">
    <property type="entry name" value="2oxo_dh_E1"/>
    <property type="match status" value="1"/>
</dbReference>
<evidence type="ECO:0000256" key="5">
    <source>
        <dbReference type="ARBA" id="ARBA00012280"/>
    </source>
</evidence>
<dbReference type="InterPro" id="IPR029061">
    <property type="entry name" value="THDP-binding"/>
</dbReference>
<dbReference type="GO" id="GO:0045252">
    <property type="term" value="C:oxoglutarate dehydrogenase complex"/>
    <property type="evidence" value="ECO:0007669"/>
    <property type="project" value="TreeGrafter"/>
</dbReference>
<dbReference type="FunFam" id="3.40.50.12470:FF:000003">
    <property type="entry name" value="2-oxoglutarate dehydrogenase E1 component"/>
    <property type="match status" value="1"/>
</dbReference>
<evidence type="ECO:0000256" key="3">
    <source>
        <dbReference type="ARBA" id="ARBA00006936"/>
    </source>
</evidence>
<evidence type="ECO:0000256" key="8">
    <source>
        <dbReference type="ARBA" id="ARBA00023052"/>
    </source>
</evidence>
<evidence type="ECO:0000256" key="4">
    <source>
        <dbReference type="ARBA" id="ARBA00011301"/>
    </source>
</evidence>
<evidence type="ECO:0000256" key="2">
    <source>
        <dbReference type="ARBA" id="ARBA00003906"/>
    </source>
</evidence>
<evidence type="ECO:0000313" key="12">
    <source>
        <dbReference type="EMBL" id="SOD95336.1"/>
    </source>
</evidence>
<dbReference type="PANTHER" id="PTHR23152">
    <property type="entry name" value="2-OXOGLUTARATE DEHYDROGENASE"/>
    <property type="match status" value="1"/>
</dbReference>
<evidence type="ECO:0000256" key="1">
    <source>
        <dbReference type="ARBA" id="ARBA00001964"/>
    </source>
</evidence>
<dbReference type="SUPFAM" id="SSF52518">
    <property type="entry name" value="Thiamin diphosphate-binding fold (THDP-binding)"/>
    <property type="match status" value="2"/>
</dbReference>
<keyword evidence="9" id="KW-0324">Glycolysis</keyword>
<dbReference type="NCBIfam" id="NF006914">
    <property type="entry name" value="PRK09404.1"/>
    <property type="match status" value="1"/>
</dbReference>
<dbReference type="NCBIfam" id="NF008907">
    <property type="entry name" value="PRK12270.1"/>
    <property type="match status" value="1"/>
</dbReference>
<dbReference type="Gene3D" id="3.40.50.970">
    <property type="match status" value="1"/>
</dbReference>
<sequence>MEASFLTGANAIFIAELYERWLDDPSSVDQSWQAFFAELHDDPELIRGDRHGGSWAPEGRAKVIGAVDPEEAAAAAAKKKKEAGKGTGGVSTEEVRARTLDSIRALMLIRAYRVRGHLMANLDPLGLIQPAPHPELDYKTYGFTEKDLDREIFIDNVLGLETAKLRVILDVVQQTYCGPVGVEFMHIQDPDQKAWIQRRMESSRSHADFSDLGRKTILERLTAAEGFEKFLQVKYTGTKRFGLEGGESIIPAIEQVLKRGSQLGVEEVVFGMAHRGRLNVLTSILQKPYQALFSEFQGNPANPEDVQGSGDVKYHLGTSADREFDGKKVHLSLQANPSHLEVVDPVVLGKVRAKQQQLADADRKKVLAVLLHGDAAFAGQGIVAECFGLSQLKGYRTGGTIHFIINNQIGFTTAPQYSRSGTYSSDIAKMVQAPILHVNGDDPEAVVFAARVAMEYRQEFAADVVVDMICYRRHGHNESDEPAFTQPLMYKNIGGRKTTRDVYADKLVSENVVSADEAAAMADDFNARLEQDFQAANAYKPNKADWLEGKWKGLMQATGEEEYRTEATDVEMDVLKEVGKALSTPPEGFDVNRKILRQMKQKAEMFESGEGIDWATGEALAFGTLMVEGAPIRLSGQDAGRGTFSQRHSVLVDQSSEETYVPLNHIREGQAKYEVIDSPLSEVSVLGFDYGYSLQEPNGLTLWEGQFGDFANGAQVIFDQFISSGESKWLRMSGLVVLLPHGYEGQGPEHSSARPERFLQMCAEDNMQVCNITTPANYFHALRRQIRRNFRKPLIVFTPKSLLRHKLAVSKLEDFGPGSRFRRVMPEFDESLVADDKIKRVVLCSGKVYYDLLQYRLDNKVDDVAIIRVEQLYPWPKETLVAQLSRYKNAEVVWCQEEPANMGYWQFVDRRLEFALEEIDGHAAKRATYVGRKASASPATGLFKNHVAEQTWLVETAMAGDLGKVPVPFQRITQLSKIGQ</sequence>
<reference evidence="12 13" key="1">
    <citation type="submission" date="2017-09" db="EMBL/GenBank/DDBJ databases">
        <authorList>
            <person name="Ehlers B."/>
            <person name="Leendertz F.H."/>
        </authorList>
    </citation>
    <scope>NUCLEOTIDE SEQUENCE [LARGE SCALE GENOMIC DNA]</scope>
    <source>
        <strain evidence="12 13">USBA 140</strain>
    </source>
</reference>
<feature type="domain" description="Transketolase-like pyrimidine-binding" evidence="11">
    <location>
        <begin position="612"/>
        <end position="805"/>
    </location>
</feature>
<dbReference type="InterPro" id="IPR001017">
    <property type="entry name" value="DH_E1"/>
</dbReference>
<dbReference type="PANTHER" id="PTHR23152:SF4">
    <property type="entry name" value="2-OXOADIPATE DEHYDROGENASE COMPLEX COMPONENT E1"/>
    <property type="match status" value="1"/>
</dbReference>
<name>A0A286GJD6_9PROT</name>